<dbReference type="AlphaFoldDB" id="A0A1R1SFP4"/>
<evidence type="ECO:0000313" key="2">
    <source>
        <dbReference type="Proteomes" id="UP000186168"/>
    </source>
</evidence>
<proteinExistence type="predicted"/>
<dbReference type="RefSeq" id="WP_065968442.1">
    <property type="nucleotide sequence ID" value="NZ_ASQP01000319.1"/>
</dbReference>
<accession>A0A1R1SFP4</accession>
<protein>
    <submittedName>
        <fullName evidence="1">Uncharacterized protein</fullName>
    </submittedName>
</protein>
<reference evidence="1 2" key="1">
    <citation type="submission" date="2013-05" db="EMBL/GenBank/DDBJ databases">
        <title>Genome sequence of Streptomyces sparsogenes DSM 40356.</title>
        <authorList>
            <person name="Coyne S."/>
            <person name="Seebeck F.P."/>
        </authorList>
    </citation>
    <scope>NUCLEOTIDE SEQUENCE [LARGE SCALE GENOMIC DNA]</scope>
    <source>
        <strain evidence="1 2">DSM 40356</strain>
    </source>
</reference>
<sequence length="86" mass="9547">MTDWTWEYNPSEEYVADGLAPGVVAEVERLATELAALGVDAAKVGRPFDREGGLREFDILGGRGFISFLAVPRHHCIYICNVTWYG</sequence>
<dbReference type="Proteomes" id="UP000186168">
    <property type="component" value="Unassembled WGS sequence"/>
</dbReference>
<dbReference type="EMBL" id="ASQP01000319">
    <property type="protein sequence ID" value="OMI37095.1"/>
    <property type="molecule type" value="Genomic_DNA"/>
</dbReference>
<dbReference type="GeneID" id="96748427"/>
<name>A0A1R1SFP4_9ACTN</name>
<organism evidence="1 2">
    <name type="scientific">Streptomyces sparsogenes DSM 40356</name>
    <dbReference type="NCBI Taxonomy" id="1331668"/>
    <lineage>
        <taxon>Bacteria</taxon>
        <taxon>Bacillati</taxon>
        <taxon>Actinomycetota</taxon>
        <taxon>Actinomycetes</taxon>
        <taxon>Kitasatosporales</taxon>
        <taxon>Streptomycetaceae</taxon>
        <taxon>Streptomyces</taxon>
    </lineage>
</organism>
<gene>
    <name evidence="1" type="ORF">SPAR_23324</name>
</gene>
<keyword evidence="2" id="KW-1185">Reference proteome</keyword>
<comment type="caution">
    <text evidence="1">The sequence shown here is derived from an EMBL/GenBank/DDBJ whole genome shotgun (WGS) entry which is preliminary data.</text>
</comment>
<evidence type="ECO:0000313" key="1">
    <source>
        <dbReference type="EMBL" id="OMI37095.1"/>
    </source>
</evidence>